<reference evidence="1 2" key="1">
    <citation type="journal article" date="2015" name="Genome Announc.">
        <title>Expanding the biotechnology potential of lactobacilli through comparative genomics of 213 strains and associated genera.</title>
        <authorList>
            <person name="Sun Z."/>
            <person name="Harris H.M."/>
            <person name="McCann A."/>
            <person name="Guo C."/>
            <person name="Argimon S."/>
            <person name="Zhang W."/>
            <person name="Yang X."/>
            <person name="Jeffery I.B."/>
            <person name="Cooney J.C."/>
            <person name="Kagawa T.F."/>
            <person name="Liu W."/>
            <person name="Song Y."/>
            <person name="Salvetti E."/>
            <person name="Wrobel A."/>
            <person name="Rasinkangas P."/>
            <person name="Parkhill J."/>
            <person name="Rea M.C."/>
            <person name="O'Sullivan O."/>
            <person name="Ritari J."/>
            <person name="Douillard F.P."/>
            <person name="Paul Ross R."/>
            <person name="Yang R."/>
            <person name="Briner A.E."/>
            <person name="Felis G.E."/>
            <person name="de Vos W.M."/>
            <person name="Barrangou R."/>
            <person name="Klaenhammer T.R."/>
            <person name="Caufield P.W."/>
            <person name="Cui Y."/>
            <person name="Zhang H."/>
            <person name="O'Toole P.W."/>
        </authorList>
    </citation>
    <scope>NUCLEOTIDE SEQUENCE [LARGE SCALE GENOMIC DNA]</scope>
    <source>
        <strain evidence="1 2">DSM 19904</strain>
    </source>
</reference>
<protein>
    <submittedName>
        <fullName evidence="1">Uncharacterized protein</fullName>
    </submittedName>
</protein>
<sequence length="64" mass="7464">MNKLQKYSTSELIGELRKRKEAQLFHGGLYANTEIRGKYGQENMKLPNDYWILLISDFSPLNNS</sequence>
<evidence type="ECO:0000313" key="2">
    <source>
        <dbReference type="Proteomes" id="UP000051581"/>
    </source>
</evidence>
<dbReference type="EMBL" id="AZEA01000001">
    <property type="protein sequence ID" value="KRK90154.1"/>
    <property type="molecule type" value="Genomic_DNA"/>
</dbReference>
<name>A0A0R1LCA2_9LACO</name>
<dbReference type="AlphaFoldDB" id="A0A0R1LCA2"/>
<keyword evidence="2" id="KW-1185">Reference proteome</keyword>
<organism evidence="1 2">
    <name type="scientific">Lentilactobacillus sunkii DSM 19904</name>
    <dbReference type="NCBI Taxonomy" id="1423808"/>
    <lineage>
        <taxon>Bacteria</taxon>
        <taxon>Bacillati</taxon>
        <taxon>Bacillota</taxon>
        <taxon>Bacilli</taxon>
        <taxon>Lactobacillales</taxon>
        <taxon>Lactobacillaceae</taxon>
        <taxon>Lentilactobacillus</taxon>
    </lineage>
</organism>
<dbReference type="RefSeq" id="WP_013728331.1">
    <property type="nucleotide sequence ID" value="NZ_AZEA01000001.1"/>
</dbReference>
<dbReference type="GeneID" id="301048995"/>
<accession>A0A0R1LCA2</accession>
<dbReference type="OrthoDB" id="2301945at2"/>
<evidence type="ECO:0000313" key="1">
    <source>
        <dbReference type="EMBL" id="KRK90154.1"/>
    </source>
</evidence>
<comment type="caution">
    <text evidence="1">The sequence shown here is derived from an EMBL/GenBank/DDBJ whole genome shotgun (WGS) entry which is preliminary data.</text>
</comment>
<dbReference type="Proteomes" id="UP000051581">
    <property type="component" value="Unassembled WGS sequence"/>
</dbReference>
<proteinExistence type="predicted"/>
<gene>
    <name evidence="1" type="ORF">FD17_GL000400</name>
</gene>